<evidence type="ECO:0000313" key="2">
    <source>
        <dbReference type="Proteomes" id="UP000001025"/>
    </source>
</evidence>
<evidence type="ECO:0000313" key="1">
    <source>
        <dbReference type="EMBL" id="CAD73886.1"/>
    </source>
</evidence>
<dbReference type="HOGENOM" id="CLU_3084120_0_0_0"/>
<sequence>MAGAANPFTDSDQTACKVATTVFDSSLSNEREASVSYLFVRSTPWAVPAKGT</sequence>
<dbReference type="EnsemblBacteria" id="CAD73886">
    <property type="protein sequence ID" value="CAD73886"/>
    <property type="gene ID" value="RB4609"/>
</dbReference>
<dbReference type="KEGG" id="rba:RB4609"/>
<protein>
    <submittedName>
        <fullName evidence="1">Uncharacterized protein</fullName>
    </submittedName>
</protein>
<reference evidence="1 2" key="1">
    <citation type="journal article" date="2003" name="Proc. Natl. Acad. Sci. U.S.A.">
        <title>Complete genome sequence of the marine planctomycete Pirellula sp. strain 1.</title>
        <authorList>
            <person name="Gloeckner F.O."/>
            <person name="Kube M."/>
            <person name="Bauer M."/>
            <person name="Teeling H."/>
            <person name="Lombardot T."/>
            <person name="Ludwig W."/>
            <person name="Gade D."/>
            <person name="Beck A."/>
            <person name="Borzym K."/>
            <person name="Heitmann K."/>
            <person name="Rabus R."/>
            <person name="Schlesner H."/>
            <person name="Amann R."/>
            <person name="Reinhardt R."/>
        </authorList>
    </citation>
    <scope>NUCLEOTIDE SEQUENCE [LARGE SCALE GENOMIC DNA]</scope>
    <source>
        <strain evidence="2">DSM 10527 / NCIMB 13988 / SH1</strain>
    </source>
</reference>
<dbReference type="EMBL" id="BX294140">
    <property type="protein sequence ID" value="CAD73886.1"/>
    <property type="molecule type" value="Genomic_DNA"/>
</dbReference>
<proteinExistence type="predicted"/>
<dbReference type="Proteomes" id="UP000001025">
    <property type="component" value="Chromosome"/>
</dbReference>
<dbReference type="STRING" id="243090.RB4609"/>
<organism evidence="1 2">
    <name type="scientific">Rhodopirellula baltica (strain DSM 10527 / NCIMB 13988 / SH1)</name>
    <dbReference type="NCBI Taxonomy" id="243090"/>
    <lineage>
        <taxon>Bacteria</taxon>
        <taxon>Pseudomonadati</taxon>
        <taxon>Planctomycetota</taxon>
        <taxon>Planctomycetia</taxon>
        <taxon>Pirellulales</taxon>
        <taxon>Pirellulaceae</taxon>
        <taxon>Rhodopirellula</taxon>
    </lineage>
</organism>
<gene>
    <name evidence="1" type="ordered locus">RB4609</name>
</gene>
<dbReference type="InParanoid" id="Q7USB1"/>
<keyword evidence="2" id="KW-1185">Reference proteome</keyword>
<accession>Q7USB1</accession>
<name>Q7USB1_RHOBA</name>
<dbReference type="AlphaFoldDB" id="Q7USB1"/>